<accession>A0A5J4U204</accession>
<proteinExistence type="predicted"/>
<comment type="caution">
    <text evidence="1">The sequence shown here is derived from an EMBL/GenBank/DDBJ whole genome shotgun (WGS) entry which is preliminary data.</text>
</comment>
<protein>
    <submittedName>
        <fullName evidence="1">Uncharacterized protein</fullName>
    </submittedName>
</protein>
<organism evidence="1 2">
    <name type="scientific">Streblomastix strix</name>
    <dbReference type="NCBI Taxonomy" id="222440"/>
    <lineage>
        <taxon>Eukaryota</taxon>
        <taxon>Metamonada</taxon>
        <taxon>Preaxostyla</taxon>
        <taxon>Oxymonadida</taxon>
        <taxon>Streblomastigidae</taxon>
        <taxon>Streblomastix</taxon>
    </lineage>
</organism>
<reference evidence="1 2" key="1">
    <citation type="submission" date="2019-03" db="EMBL/GenBank/DDBJ databases">
        <title>Single cell metagenomics reveals metabolic interactions within the superorganism composed of flagellate Streblomastix strix and complex community of Bacteroidetes bacteria on its surface.</title>
        <authorList>
            <person name="Treitli S.C."/>
            <person name="Kolisko M."/>
            <person name="Husnik F."/>
            <person name="Keeling P."/>
            <person name="Hampl V."/>
        </authorList>
    </citation>
    <scope>NUCLEOTIDE SEQUENCE [LARGE SCALE GENOMIC DNA]</scope>
    <source>
        <strain evidence="1">ST1C</strain>
    </source>
</reference>
<dbReference type="EMBL" id="SNRW01021850">
    <property type="protein sequence ID" value="KAA6364293.1"/>
    <property type="molecule type" value="Genomic_DNA"/>
</dbReference>
<name>A0A5J4U204_9EUKA</name>
<sequence length="97" mass="10705">MNSYGNFNLVGIADFSVDVSVEVANAVFAAFEQIIASMNRNLIPDTLCLTMIYLAIRATSSFEELNPITGTSQCYGIVSSSYFFCNSRMFLITLGRH</sequence>
<evidence type="ECO:0000313" key="1">
    <source>
        <dbReference type="EMBL" id="KAA6364293.1"/>
    </source>
</evidence>
<dbReference type="Proteomes" id="UP000324800">
    <property type="component" value="Unassembled WGS sequence"/>
</dbReference>
<dbReference type="AlphaFoldDB" id="A0A5J4U204"/>
<gene>
    <name evidence="1" type="ORF">EZS28_040180</name>
</gene>
<evidence type="ECO:0000313" key="2">
    <source>
        <dbReference type="Proteomes" id="UP000324800"/>
    </source>
</evidence>